<dbReference type="PANTHER" id="PTHR43212:SF3">
    <property type="entry name" value="QUERCETIN 2,3-DIOXYGENASE"/>
    <property type="match status" value="1"/>
</dbReference>
<dbReference type="KEGG" id="tum:CBW65_01895"/>
<keyword evidence="7" id="KW-1185">Reference proteome</keyword>
<feature type="binding site" evidence="2">
    <location>
        <position position="59"/>
    </location>
    <ligand>
        <name>Fe cation</name>
        <dbReference type="ChEBI" id="CHEBI:24875"/>
    </ligand>
</feature>
<dbReference type="PIRSF" id="PIRSF006232">
    <property type="entry name" value="Pirin"/>
    <property type="match status" value="1"/>
</dbReference>
<dbReference type="InterPro" id="IPR041602">
    <property type="entry name" value="Quercetinase_C"/>
</dbReference>
<dbReference type="RefSeq" id="WP_087455338.1">
    <property type="nucleotide sequence ID" value="NZ_CP021434.1"/>
</dbReference>
<gene>
    <name evidence="6" type="ORF">CBW65_01895</name>
</gene>
<dbReference type="AlphaFoldDB" id="A0A1Y0IIQ1"/>
<feature type="domain" description="Pirin N-terminal" evidence="4">
    <location>
        <begin position="13"/>
        <end position="118"/>
    </location>
</feature>
<dbReference type="InterPro" id="IPR014710">
    <property type="entry name" value="RmlC-like_jellyroll"/>
</dbReference>
<evidence type="ECO:0000256" key="3">
    <source>
        <dbReference type="RuleBase" id="RU003457"/>
    </source>
</evidence>
<evidence type="ECO:0000259" key="4">
    <source>
        <dbReference type="Pfam" id="PF02678"/>
    </source>
</evidence>
<dbReference type="Gene3D" id="2.60.120.10">
    <property type="entry name" value="Jelly Rolls"/>
    <property type="match status" value="2"/>
</dbReference>
<feature type="binding site" evidence="2">
    <location>
        <position position="57"/>
    </location>
    <ligand>
        <name>Fe cation</name>
        <dbReference type="ChEBI" id="CHEBI:24875"/>
    </ligand>
</feature>
<dbReference type="SUPFAM" id="SSF51182">
    <property type="entry name" value="RmlC-like cupins"/>
    <property type="match status" value="1"/>
</dbReference>
<dbReference type="InterPro" id="IPR003829">
    <property type="entry name" value="Pirin_N_dom"/>
</dbReference>
<dbReference type="EMBL" id="CP021434">
    <property type="protein sequence ID" value="ARU59949.1"/>
    <property type="molecule type" value="Genomic_DNA"/>
</dbReference>
<sequence length="236" mass="26363">MIDIRPAASRFSADHGWLQSNFSFSFADYYDPDNRLFGPLRVFNDDVVQPANGFGEHPHQEMEIVSIVLRGQLQHRDSMGNTDVLRPGEIQRMTAGTGIVHSEVNPSETEDLSFLQLWFLPSIRGLEPSYEQLAYDQEALVNNLLPVVSNQPASEKVARIHQDVTLYLSKLEGGKELTFEQESGRYIYVFVIEGDLTLNGVTLHSRDSARITDVTQLDIASGSGAHFMLIDLPAQA</sequence>
<keyword evidence="2" id="KW-0408">Iron</keyword>
<evidence type="ECO:0000313" key="6">
    <source>
        <dbReference type="EMBL" id="ARU59949.1"/>
    </source>
</evidence>
<keyword evidence="2" id="KW-0479">Metal-binding</keyword>
<dbReference type="CDD" id="cd02910">
    <property type="entry name" value="cupin_Yhhw_N"/>
    <property type="match status" value="1"/>
</dbReference>
<evidence type="ECO:0000313" key="7">
    <source>
        <dbReference type="Proteomes" id="UP000195437"/>
    </source>
</evidence>
<dbReference type="InterPro" id="IPR011051">
    <property type="entry name" value="RmlC_Cupin_sf"/>
</dbReference>
<dbReference type="GO" id="GO:0046872">
    <property type="term" value="F:metal ion binding"/>
    <property type="evidence" value="ECO:0007669"/>
    <property type="project" value="UniProtKB-KW"/>
</dbReference>
<reference evidence="7" key="1">
    <citation type="submission" date="2017-05" db="EMBL/GenBank/DDBJ databases">
        <authorList>
            <person name="Sung H."/>
        </authorList>
    </citation>
    <scope>NUCLEOTIDE SEQUENCE [LARGE SCALE GENOMIC DNA]</scope>
    <source>
        <strain evidence="7">AR23208</strain>
    </source>
</reference>
<dbReference type="Pfam" id="PF02678">
    <property type="entry name" value="Pirin"/>
    <property type="match status" value="1"/>
</dbReference>
<feature type="binding site" evidence="2">
    <location>
        <position position="101"/>
    </location>
    <ligand>
        <name>Fe cation</name>
        <dbReference type="ChEBI" id="CHEBI:24875"/>
    </ligand>
</feature>
<name>A0A1Y0IIQ1_9BACL</name>
<accession>A0A1Y0IIQ1</accession>
<dbReference type="InterPro" id="IPR012093">
    <property type="entry name" value="Pirin"/>
</dbReference>
<comment type="similarity">
    <text evidence="1 3">Belongs to the pirin family.</text>
</comment>
<dbReference type="Proteomes" id="UP000195437">
    <property type="component" value="Chromosome"/>
</dbReference>
<protein>
    <submittedName>
        <fullName evidence="6">Pirin family protein</fullName>
    </submittedName>
</protein>
<feature type="binding site" evidence="2">
    <location>
        <position position="103"/>
    </location>
    <ligand>
        <name>Fe cation</name>
        <dbReference type="ChEBI" id="CHEBI:24875"/>
    </ligand>
</feature>
<evidence type="ECO:0000256" key="2">
    <source>
        <dbReference type="PIRSR" id="PIRSR006232-1"/>
    </source>
</evidence>
<comment type="cofactor">
    <cofactor evidence="2">
        <name>Fe cation</name>
        <dbReference type="ChEBI" id="CHEBI:24875"/>
    </cofactor>
    <text evidence="2">Binds 1 Fe cation per subunit.</text>
</comment>
<feature type="domain" description="Quercetin 2,3-dioxygenase C-terminal cupin" evidence="5">
    <location>
        <begin position="147"/>
        <end position="232"/>
    </location>
</feature>
<dbReference type="PANTHER" id="PTHR43212">
    <property type="entry name" value="QUERCETIN 2,3-DIOXYGENASE"/>
    <property type="match status" value="1"/>
</dbReference>
<dbReference type="Pfam" id="PF17954">
    <property type="entry name" value="Pirin_C_2"/>
    <property type="match status" value="1"/>
</dbReference>
<dbReference type="OrthoDB" id="321327at2"/>
<organism evidence="6 7">
    <name type="scientific">Tumebacillus avium</name>
    <dbReference type="NCBI Taxonomy" id="1903704"/>
    <lineage>
        <taxon>Bacteria</taxon>
        <taxon>Bacillati</taxon>
        <taxon>Bacillota</taxon>
        <taxon>Bacilli</taxon>
        <taxon>Bacillales</taxon>
        <taxon>Alicyclobacillaceae</taxon>
        <taxon>Tumebacillus</taxon>
    </lineage>
</organism>
<evidence type="ECO:0000256" key="1">
    <source>
        <dbReference type="ARBA" id="ARBA00008416"/>
    </source>
</evidence>
<evidence type="ECO:0000259" key="5">
    <source>
        <dbReference type="Pfam" id="PF17954"/>
    </source>
</evidence>
<proteinExistence type="inferred from homology"/>